<accession>A0AAD5LB18</accession>
<evidence type="ECO:0000313" key="4">
    <source>
        <dbReference type="EMBL" id="KAJ0394944.1"/>
    </source>
</evidence>
<keyword evidence="1" id="KW-0813">Transport</keyword>
<evidence type="ECO:0000256" key="1">
    <source>
        <dbReference type="RuleBase" id="RU003822"/>
    </source>
</evidence>
<feature type="transmembrane region" description="Helical" evidence="3">
    <location>
        <begin position="85"/>
        <end position="112"/>
    </location>
</feature>
<keyword evidence="5" id="KW-1185">Reference proteome</keyword>
<gene>
    <name evidence="4" type="ORF">P43SY_001516</name>
</gene>
<keyword evidence="3" id="KW-1133">Transmembrane helix</keyword>
<comment type="caution">
    <text evidence="4">The sequence shown here is derived from an EMBL/GenBank/DDBJ whole genome shotgun (WGS) entry which is preliminary data.</text>
</comment>
<feature type="region of interest" description="Disordered" evidence="2">
    <location>
        <begin position="1"/>
        <end position="20"/>
    </location>
</feature>
<dbReference type="Gene3D" id="1.10.287.70">
    <property type="match status" value="1"/>
</dbReference>
<dbReference type="PANTHER" id="PTHR11767:SF102">
    <property type="entry name" value="INWARDLY RECTIFYING POTASSIUM CHANNEL 1, ISOFORM F"/>
    <property type="match status" value="1"/>
</dbReference>
<name>A0AAD5LB18_PYTIN</name>
<keyword evidence="1" id="KW-0851">Voltage-gated channel</keyword>
<keyword evidence="1" id="KW-0633">Potassium transport</keyword>
<dbReference type="AlphaFoldDB" id="A0AAD5LB18"/>
<protein>
    <submittedName>
        <fullName evidence="4">Uncharacterized protein</fullName>
    </submittedName>
</protein>
<evidence type="ECO:0000256" key="3">
    <source>
        <dbReference type="SAM" id="Phobius"/>
    </source>
</evidence>
<feature type="transmembrane region" description="Helical" evidence="3">
    <location>
        <begin position="155"/>
        <end position="174"/>
    </location>
</feature>
<evidence type="ECO:0000313" key="5">
    <source>
        <dbReference type="Proteomes" id="UP001209570"/>
    </source>
</evidence>
<dbReference type="GO" id="GO:0034702">
    <property type="term" value="C:monoatomic ion channel complex"/>
    <property type="evidence" value="ECO:0007669"/>
    <property type="project" value="UniProtKB-KW"/>
</dbReference>
<dbReference type="GO" id="GO:1990573">
    <property type="term" value="P:potassium ion import across plasma membrane"/>
    <property type="evidence" value="ECO:0007669"/>
    <property type="project" value="TreeGrafter"/>
</dbReference>
<dbReference type="GO" id="GO:0005886">
    <property type="term" value="C:plasma membrane"/>
    <property type="evidence" value="ECO:0007669"/>
    <property type="project" value="TreeGrafter"/>
</dbReference>
<comment type="similarity">
    <text evidence="1">Belongs to the inward rectifier-type potassium channel (TC 1.A.2.1) family.</text>
</comment>
<organism evidence="4 5">
    <name type="scientific">Pythium insidiosum</name>
    <name type="common">Pythiosis disease agent</name>
    <dbReference type="NCBI Taxonomy" id="114742"/>
    <lineage>
        <taxon>Eukaryota</taxon>
        <taxon>Sar</taxon>
        <taxon>Stramenopiles</taxon>
        <taxon>Oomycota</taxon>
        <taxon>Peronosporomycetes</taxon>
        <taxon>Pythiales</taxon>
        <taxon>Pythiaceae</taxon>
        <taxon>Pythium</taxon>
    </lineage>
</organism>
<keyword evidence="1" id="KW-0630">Potassium</keyword>
<evidence type="ECO:0000256" key="2">
    <source>
        <dbReference type="SAM" id="MobiDB-lite"/>
    </source>
</evidence>
<reference evidence="4" key="1">
    <citation type="submission" date="2021-12" db="EMBL/GenBank/DDBJ databases">
        <title>Prjna785345.</title>
        <authorList>
            <person name="Rujirawat T."/>
            <person name="Krajaejun T."/>
        </authorList>
    </citation>
    <scope>NUCLEOTIDE SEQUENCE</scope>
    <source>
        <strain evidence="4">Pi057C3</strain>
    </source>
</reference>
<keyword evidence="1" id="KW-0407">Ion channel</keyword>
<keyword evidence="1" id="KW-0406">Ion transport</keyword>
<dbReference type="Proteomes" id="UP001209570">
    <property type="component" value="Unassembled WGS sequence"/>
</dbReference>
<dbReference type="GO" id="GO:0005242">
    <property type="term" value="F:inward rectifier potassium channel activity"/>
    <property type="evidence" value="ECO:0007669"/>
    <property type="project" value="InterPro"/>
</dbReference>
<keyword evidence="1 3" id="KW-0812">Transmembrane</keyword>
<proteinExistence type="inferred from homology"/>
<dbReference type="SUPFAM" id="SSF81324">
    <property type="entry name" value="Voltage-gated potassium channels"/>
    <property type="match status" value="1"/>
</dbReference>
<dbReference type="InterPro" id="IPR016449">
    <property type="entry name" value="K_chnl_inward-rec_Kir"/>
</dbReference>
<dbReference type="GO" id="GO:0034765">
    <property type="term" value="P:regulation of monoatomic ion transmembrane transport"/>
    <property type="evidence" value="ECO:0007669"/>
    <property type="project" value="TreeGrafter"/>
</dbReference>
<dbReference type="EMBL" id="JAKCXM010000373">
    <property type="protein sequence ID" value="KAJ0394944.1"/>
    <property type="molecule type" value="Genomic_DNA"/>
</dbReference>
<dbReference type="PANTHER" id="PTHR11767">
    <property type="entry name" value="INWARD RECTIFIER POTASSIUM CHANNEL"/>
    <property type="match status" value="1"/>
</dbReference>
<sequence>MAPSRKRTAPPKTSTPVRDRAPRCACVSRPHSDGICELNVWQGMMIDLQDPTSRLLRPGLPVVKYKEWRIDSLTGPMYHMIAMGWIPLFAVFLAIYFAIVGLFALLFALCNADLDVPTIGRHDYFNLSLQTMATIGYGVLFPHDTCSNWVAVTEAFVSMIVISLTTGVAFVKFARPRPQLIFSKNFTVSEREAGGLEMRFRVVNATRRNSINHGEILEASFKLILMRVENLFIT</sequence>
<keyword evidence="3" id="KW-0472">Membrane</keyword>
<comment type="subcellular location">
    <subcellularLocation>
        <location evidence="1">Membrane</location>
        <topology evidence="1">Multi-pass membrane protein</topology>
    </subcellularLocation>
</comment>